<dbReference type="OrthoDB" id="5290506at2759"/>
<evidence type="ECO:0000313" key="2">
    <source>
        <dbReference type="Proteomes" id="UP000015100"/>
    </source>
</evidence>
<gene>
    <name evidence="1" type="ORF">H072_8774</name>
</gene>
<protein>
    <submittedName>
        <fullName evidence="1">Uncharacterized protein</fullName>
    </submittedName>
</protein>
<proteinExistence type="predicted"/>
<comment type="caution">
    <text evidence="1">The sequence shown here is derived from an EMBL/GenBank/DDBJ whole genome shotgun (WGS) entry which is preliminary data.</text>
</comment>
<accession>S8A8P8</accession>
<organism evidence="1 2">
    <name type="scientific">Dactylellina haptotyla (strain CBS 200.50)</name>
    <name type="common">Nematode-trapping fungus</name>
    <name type="synonym">Monacrosporium haptotylum</name>
    <dbReference type="NCBI Taxonomy" id="1284197"/>
    <lineage>
        <taxon>Eukaryota</taxon>
        <taxon>Fungi</taxon>
        <taxon>Dikarya</taxon>
        <taxon>Ascomycota</taxon>
        <taxon>Pezizomycotina</taxon>
        <taxon>Orbiliomycetes</taxon>
        <taxon>Orbiliales</taxon>
        <taxon>Orbiliaceae</taxon>
        <taxon>Dactylellina</taxon>
    </lineage>
</organism>
<evidence type="ECO:0000313" key="1">
    <source>
        <dbReference type="EMBL" id="EPS37491.1"/>
    </source>
</evidence>
<reference evidence="2" key="2">
    <citation type="submission" date="2013-04" db="EMBL/GenBank/DDBJ databases">
        <title>Genomic mechanisms accounting for the adaptation to parasitism in nematode-trapping fungi.</title>
        <authorList>
            <person name="Ahren D.G."/>
        </authorList>
    </citation>
    <scope>NUCLEOTIDE SEQUENCE [LARGE SCALE GENOMIC DNA]</scope>
    <source>
        <strain evidence="2">CBS 200.50</strain>
    </source>
</reference>
<sequence>MTSFSNVAFSIDIPLGSLPGPTLPLISNHSATFKSKHLYQDISKEEQAAYKAHALEILVECQNRNINIYGDIPKDANILPVTHPSSPIKARDTDKLNPHLPDNMTLVHSFEAGSDASFWASAQVLIGQYPELVNSTKEYRMSLEKRTPLFKIGIGMWQGGRLNWNTIPHPCEGQGFWIEAAKHDIMYLVDYDCYSMGISYRGLYDYNVEMLDLWNQVGNWWINPENWNPCATYRYRVPRNRRVGCWRHVAAANCFVLRQNPSYKADAQACKGNDAC</sequence>
<dbReference type="HOGENOM" id="CLU_1008386_0_0_1"/>
<dbReference type="OMA" id="WINPENW"/>
<keyword evidence="2" id="KW-1185">Reference proteome</keyword>
<reference evidence="1 2" key="1">
    <citation type="journal article" date="2013" name="PLoS Genet.">
        <title>Genomic mechanisms accounting for the adaptation to parasitism in nematode-trapping fungi.</title>
        <authorList>
            <person name="Meerupati T."/>
            <person name="Andersson K.M."/>
            <person name="Friman E."/>
            <person name="Kumar D."/>
            <person name="Tunlid A."/>
            <person name="Ahren D."/>
        </authorList>
    </citation>
    <scope>NUCLEOTIDE SEQUENCE [LARGE SCALE GENOMIC DNA]</scope>
    <source>
        <strain evidence="1 2">CBS 200.50</strain>
    </source>
</reference>
<dbReference type="EMBL" id="AQGS01000635">
    <property type="protein sequence ID" value="EPS37491.1"/>
    <property type="molecule type" value="Genomic_DNA"/>
</dbReference>
<dbReference type="eggNOG" id="ENOG502SWUK">
    <property type="taxonomic scope" value="Eukaryota"/>
</dbReference>
<name>S8A8P8_DACHA</name>
<dbReference type="AlphaFoldDB" id="S8A8P8"/>
<dbReference type="STRING" id="1284197.S8A8P8"/>
<dbReference type="Proteomes" id="UP000015100">
    <property type="component" value="Unassembled WGS sequence"/>
</dbReference>